<dbReference type="AlphaFoldDB" id="E0W0T2"/>
<dbReference type="RefSeq" id="XP_002431976.1">
    <property type="nucleotide sequence ID" value="XM_002431931.1"/>
</dbReference>
<dbReference type="VEuPathDB" id="VectorBase:PHUM563640"/>
<reference evidence="1" key="2">
    <citation type="submission" date="2007-04" db="EMBL/GenBank/DDBJ databases">
        <title>The genome of the human body louse.</title>
        <authorList>
            <consortium name="The Human Body Louse Genome Consortium"/>
            <person name="Kirkness E."/>
            <person name="Walenz B."/>
            <person name="Hass B."/>
            <person name="Bruggner R."/>
            <person name="Strausberg R."/>
        </authorList>
    </citation>
    <scope>NUCLEOTIDE SEQUENCE</scope>
    <source>
        <strain evidence="1">USDA</strain>
    </source>
</reference>
<dbReference type="GeneID" id="8234757"/>
<evidence type="ECO:0000313" key="2">
    <source>
        <dbReference type="EnsemblMetazoa" id="PHUM563640-PA"/>
    </source>
</evidence>
<organism>
    <name type="scientific">Pediculus humanus subsp. corporis</name>
    <name type="common">Body louse</name>
    <dbReference type="NCBI Taxonomy" id="121224"/>
    <lineage>
        <taxon>Eukaryota</taxon>
        <taxon>Metazoa</taxon>
        <taxon>Ecdysozoa</taxon>
        <taxon>Arthropoda</taxon>
        <taxon>Hexapoda</taxon>
        <taxon>Insecta</taxon>
        <taxon>Pterygota</taxon>
        <taxon>Neoptera</taxon>
        <taxon>Paraneoptera</taxon>
        <taxon>Psocodea</taxon>
        <taxon>Troctomorpha</taxon>
        <taxon>Phthiraptera</taxon>
        <taxon>Anoplura</taxon>
        <taxon>Pediculidae</taxon>
        <taxon>Pediculus</taxon>
    </lineage>
</organism>
<dbReference type="CTD" id="8234757"/>
<sequence length="330" mass="38970">MCNTVKDYNRKMESDMELDYLTEDLDESKIKNLLKSISDSSWLFDLKEEKIDDIFENAVIVQKMFCNKKRTVLSRELNASYPEINFKKLLDDLIKKILVNSIFDENLTLYAVNKYTDLSPENSLKNVLDDISMELKLRENLMNLFENISNEDETSINYKNVNSLLSKLFSCNDKMLSIELLNALKTQTLDLLNGILYCIEPENVMLIERVISILKKQNDLKLWFLLLKRNSLKIVLKLCCKHENFLNSVFNFFNEFACEVETNYDEDLNTKYSHINLDFDDFVEVIQEFLKEKKIEKHVREFIENKILDDNNKNFLFWIDVKACISANEE</sequence>
<dbReference type="KEGG" id="phu:Phum_PHUM563640"/>
<dbReference type="EnsemblMetazoa" id="PHUM563640-RA">
    <property type="protein sequence ID" value="PHUM563640-PA"/>
    <property type="gene ID" value="PHUM563640"/>
</dbReference>
<dbReference type="EMBL" id="AAZO01006847">
    <property type="status" value="NOT_ANNOTATED_CDS"/>
    <property type="molecule type" value="Genomic_DNA"/>
</dbReference>
<evidence type="ECO:0000313" key="3">
    <source>
        <dbReference type="Proteomes" id="UP000009046"/>
    </source>
</evidence>
<name>E0W0T2_PEDHC</name>
<reference evidence="1" key="1">
    <citation type="submission" date="2007-04" db="EMBL/GenBank/DDBJ databases">
        <title>Annotation of Pediculus humanus corporis strain USDA.</title>
        <authorList>
            <person name="Kirkness E."/>
            <person name="Hannick L."/>
            <person name="Hass B."/>
            <person name="Bruggner R."/>
            <person name="Lawson D."/>
            <person name="Bidwell S."/>
            <person name="Joardar V."/>
            <person name="Caler E."/>
            <person name="Walenz B."/>
            <person name="Inman J."/>
            <person name="Schobel S."/>
            <person name="Galinsky K."/>
            <person name="Amedeo P."/>
            <person name="Strausberg R."/>
        </authorList>
    </citation>
    <scope>NUCLEOTIDE SEQUENCE</scope>
    <source>
        <strain evidence="1">USDA</strain>
    </source>
</reference>
<dbReference type="HOGENOM" id="CLU_842811_0_0_1"/>
<gene>
    <name evidence="2" type="primary">8234757</name>
    <name evidence="1" type="ORF">Phum_PHUM563640</name>
</gene>
<proteinExistence type="predicted"/>
<dbReference type="EMBL" id="DS235862">
    <property type="protein sequence ID" value="EEB19238.1"/>
    <property type="molecule type" value="Genomic_DNA"/>
</dbReference>
<dbReference type="InParanoid" id="E0W0T2"/>
<reference evidence="2" key="3">
    <citation type="submission" date="2021-02" db="UniProtKB">
        <authorList>
            <consortium name="EnsemblMetazoa"/>
        </authorList>
    </citation>
    <scope>IDENTIFICATION</scope>
    <source>
        <strain evidence="2">USDA</strain>
    </source>
</reference>
<accession>E0W0T2</accession>
<protein>
    <submittedName>
        <fullName evidence="1 2">Uncharacterized protein</fullName>
    </submittedName>
</protein>
<evidence type="ECO:0000313" key="1">
    <source>
        <dbReference type="EMBL" id="EEB19238.1"/>
    </source>
</evidence>
<dbReference type="Proteomes" id="UP000009046">
    <property type="component" value="Unassembled WGS sequence"/>
</dbReference>
<keyword evidence="3" id="KW-1185">Reference proteome</keyword>